<proteinExistence type="predicted"/>
<dbReference type="RefSeq" id="WP_284099492.1">
    <property type="nucleotide sequence ID" value="NZ_JARRAF010000003.1"/>
</dbReference>
<feature type="domain" description="NAD(P)-binding" evidence="1">
    <location>
        <begin position="8"/>
        <end position="149"/>
    </location>
</feature>
<dbReference type="InterPro" id="IPR051207">
    <property type="entry name" value="ComplexI_NDUFA9_subunit"/>
</dbReference>
<dbReference type="Proteomes" id="UP001172778">
    <property type="component" value="Unassembled WGS sequence"/>
</dbReference>
<comment type="caution">
    <text evidence="2">The sequence shown here is derived from an EMBL/GenBank/DDBJ whole genome shotgun (WGS) entry which is preliminary data.</text>
</comment>
<dbReference type="InterPro" id="IPR016040">
    <property type="entry name" value="NAD(P)-bd_dom"/>
</dbReference>
<dbReference type="Gene3D" id="3.40.50.720">
    <property type="entry name" value="NAD(P)-binding Rossmann-like Domain"/>
    <property type="match status" value="1"/>
</dbReference>
<dbReference type="EMBL" id="JARRAF010000003">
    <property type="protein sequence ID" value="MDK2123202.1"/>
    <property type="molecule type" value="Genomic_DNA"/>
</dbReference>
<keyword evidence="3" id="KW-1185">Reference proteome</keyword>
<evidence type="ECO:0000313" key="2">
    <source>
        <dbReference type="EMBL" id="MDK2123202.1"/>
    </source>
</evidence>
<dbReference type="CDD" id="cd05271">
    <property type="entry name" value="NDUFA9_like_SDR_a"/>
    <property type="match status" value="1"/>
</dbReference>
<gene>
    <name evidence="2" type="ORF">PZA18_03935</name>
</gene>
<dbReference type="PANTHER" id="PTHR12126">
    <property type="entry name" value="NADH-UBIQUINONE OXIDOREDUCTASE 39 KDA SUBUNIT-RELATED"/>
    <property type="match status" value="1"/>
</dbReference>
<evidence type="ECO:0000259" key="1">
    <source>
        <dbReference type="Pfam" id="PF13460"/>
    </source>
</evidence>
<dbReference type="InterPro" id="IPR036291">
    <property type="entry name" value="NAD(P)-bd_dom_sf"/>
</dbReference>
<accession>A0ABT7DT05</accession>
<dbReference type="PANTHER" id="PTHR12126:SF11">
    <property type="entry name" value="NADH DEHYDROGENASE [UBIQUINONE] 1 ALPHA SUBCOMPLEX SUBUNIT 9, MITOCHONDRIAL"/>
    <property type="match status" value="1"/>
</dbReference>
<dbReference type="SUPFAM" id="SSF51735">
    <property type="entry name" value="NAD(P)-binding Rossmann-fold domains"/>
    <property type="match status" value="1"/>
</dbReference>
<sequence>MQRICLIGGGGFIGTAIANRLVQRGCAVTIPARHREHAKQQLIPLPNADVVECNVNDPAQLEKLLQGHDAVVSLVGILHGSEAKFRAAHVELPEKIIAACKKLGIRRLVHISALGADARGSSRYLRSKGEGEDRIKTSGLDWTIFRPSVVFGRGDAFLNMFAKLTALPVLPLAGADSRYQPVWVEDVAQAVDQALQRPEWTGKSFNLVGPKEYSLRQLVAYVASLQKHQPMIVSLPEGIARLQASIMQVLPRPLMSVDNIDSMKTPSVDPAGFPAELGFRPTSVDSVAPEYVGLTGVRGRLLEFRTKAHR</sequence>
<name>A0ABT7DT05_9NEIS</name>
<reference evidence="2" key="1">
    <citation type="submission" date="2023-03" db="EMBL/GenBank/DDBJ databases">
        <title>Chitinimonas shenzhenensis gen. nov., sp. nov., a novel member of family Burkholderiaceae isolated from activated sludge collected in Shen Zhen, China.</title>
        <authorList>
            <person name="Wang X."/>
        </authorList>
    </citation>
    <scope>NUCLEOTIDE SEQUENCE</scope>
    <source>
        <strain evidence="2">DQS-5</strain>
    </source>
</reference>
<protein>
    <submittedName>
        <fullName evidence="2">Complex I NDUFA9 subunit family protein</fullName>
    </submittedName>
</protein>
<evidence type="ECO:0000313" key="3">
    <source>
        <dbReference type="Proteomes" id="UP001172778"/>
    </source>
</evidence>
<dbReference type="Pfam" id="PF13460">
    <property type="entry name" value="NAD_binding_10"/>
    <property type="match status" value="1"/>
</dbReference>
<organism evidence="2 3">
    <name type="scientific">Parachitinimonas caeni</name>
    <dbReference type="NCBI Taxonomy" id="3031301"/>
    <lineage>
        <taxon>Bacteria</taxon>
        <taxon>Pseudomonadati</taxon>
        <taxon>Pseudomonadota</taxon>
        <taxon>Betaproteobacteria</taxon>
        <taxon>Neisseriales</taxon>
        <taxon>Chitinibacteraceae</taxon>
        <taxon>Parachitinimonas</taxon>
    </lineage>
</organism>